<dbReference type="PANTHER" id="PTHR33992">
    <property type="entry name" value="RIBONUCLEASE P PROTEIN COMPONENT"/>
    <property type="match status" value="1"/>
</dbReference>
<dbReference type="GO" id="GO:0004526">
    <property type="term" value="F:ribonuclease P activity"/>
    <property type="evidence" value="ECO:0007669"/>
    <property type="project" value="UniProtKB-UniRule"/>
</dbReference>
<evidence type="ECO:0000256" key="6">
    <source>
        <dbReference type="ARBA" id="ARBA00022884"/>
    </source>
</evidence>
<dbReference type="InterPro" id="IPR014721">
    <property type="entry name" value="Ribsml_uS5_D2-typ_fold_subgr"/>
</dbReference>
<keyword evidence="4 7" id="KW-0255">Endonuclease</keyword>
<dbReference type="InterPro" id="IPR020568">
    <property type="entry name" value="Ribosomal_Su5_D2-typ_SF"/>
</dbReference>
<comment type="function">
    <text evidence="1 7">RNaseP catalyzes the removal of the 5'-leader sequence from pre-tRNA to produce the mature 5'-terminus. It can also cleave other RNA substrates such as 4.5S RNA. The protein component plays an auxiliary but essential role in vivo by binding to the 5'-leader sequence and broadening the substrate specificity of the ribozyme.</text>
</comment>
<dbReference type="PANTHER" id="PTHR33992:SF1">
    <property type="entry name" value="RIBONUCLEASE P PROTEIN COMPONENT"/>
    <property type="match status" value="1"/>
</dbReference>
<keyword evidence="6 7" id="KW-0694">RNA-binding</keyword>
<sequence>MRTLNRLKKNKDFQVVFKKGRSFANRQFVVYVLKQEGQSFSRLGLSVSKKMGNAVMRNHIKRFIKEIFRDLSDKLEPGIDYIIISRRPVRTMTYQQMQNSLIHVLRKTGLMTEHKDI</sequence>
<dbReference type="Pfam" id="PF00825">
    <property type="entry name" value="Ribonuclease_P"/>
    <property type="match status" value="1"/>
</dbReference>
<evidence type="ECO:0000256" key="4">
    <source>
        <dbReference type="ARBA" id="ARBA00022759"/>
    </source>
</evidence>
<comment type="catalytic activity">
    <reaction evidence="7">
        <text>Endonucleolytic cleavage of RNA, removing 5'-extranucleotides from tRNA precursor.</text>
        <dbReference type="EC" id="3.1.26.5"/>
    </reaction>
</comment>
<protein>
    <recommendedName>
        <fullName evidence="7 8">Ribonuclease P protein component</fullName>
        <shortName evidence="7">RNase P protein</shortName>
        <shortName evidence="7">RNaseP protein</shortName>
        <ecNumber evidence="7 8">3.1.26.5</ecNumber>
    </recommendedName>
    <alternativeName>
        <fullName evidence="7">Protein C5</fullName>
    </alternativeName>
</protein>
<evidence type="ECO:0000313" key="9">
    <source>
        <dbReference type="EMBL" id="TGA98652.1"/>
    </source>
</evidence>
<evidence type="ECO:0000256" key="5">
    <source>
        <dbReference type="ARBA" id="ARBA00022801"/>
    </source>
</evidence>
<dbReference type="GO" id="GO:0000049">
    <property type="term" value="F:tRNA binding"/>
    <property type="evidence" value="ECO:0007669"/>
    <property type="project" value="UniProtKB-UniRule"/>
</dbReference>
<dbReference type="Gene3D" id="3.30.230.10">
    <property type="match status" value="1"/>
</dbReference>
<dbReference type="AlphaFoldDB" id="A0A4Z0GR48"/>
<keyword evidence="2 7" id="KW-0819">tRNA processing</keyword>
<dbReference type="NCBIfam" id="TIGR00188">
    <property type="entry name" value="rnpA"/>
    <property type="match status" value="1"/>
</dbReference>
<proteinExistence type="inferred from homology"/>
<dbReference type="GO" id="GO:0001682">
    <property type="term" value="P:tRNA 5'-leader removal"/>
    <property type="evidence" value="ECO:0007669"/>
    <property type="project" value="UniProtKB-UniRule"/>
</dbReference>
<keyword evidence="5 7" id="KW-0378">Hydrolase</keyword>
<dbReference type="EMBL" id="SRJD01000006">
    <property type="protein sequence ID" value="TGA98652.1"/>
    <property type="molecule type" value="Genomic_DNA"/>
</dbReference>
<evidence type="ECO:0000256" key="1">
    <source>
        <dbReference type="ARBA" id="ARBA00002663"/>
    </source>
</evidence>
<dbReference type="FunFam" id="3.30.230.10:FF:000021">
    <property type="entry name" value="Ribonuclease P protein component"/>
    <property type="match status" value="1"/>
</dbReference>
<evidence type="ECO:0000256" key="2">
    <source>
        <dbReference type="ARBA" id="ARBA00022694"/>
    </source>
</evidence>
<dbReference type="Proteomes" id="UP000298347">
    <property type="component" value="Unassembled WGS sequence"/>
</dbReference>
<dbReference type="InterPro" id="IPR000100">
    <property type="entry name" value="RNase_P"/>
</dbReference>
<dbReference type="RefSeq" id="WP_135348130.1">
    <property type="nucleotide sequence ID" value="NZ_SRJD01000006.1"/>
</dbReference>
<comment type="similarity">
    <text evidence="7">Belongs to the RnpA family.</text>
</comment>
<evidence type="ECO:0000256" key="3">
    <source>
        <dbReference type="ARBA" id="ARBA00022722"/>
    </source>
</evidence>
<keyword evidence="10" id="KW-1185">Reference proteome</keyword>
<reference evidence="9 10" key="1">
    <citation type="journal article" date="2015" name="Int. J. Syst. Evol. Microbiol.">
        <title>Sporolactobacillus shoreae sp. nov. and Sporolactobacillus spathodeae sp. nov., two spore-forming lactic acid bacteria isolated from tree barks in Thailand.</title>
        <authorList>
            <person name="Thamacharoensuk T."/>
            <person name="Kitahara M."/>
            <person name="Ohkuma M."/>
            <person name="Thongchul N."/>
            <person name="Tanasupawat S."/>
        </authorList>
    </citation>
    <scope>NUCLEOTIDE SEQUENCE [LARGE SCALE GENOMIC DNA]</scope>
    <source>
        <strain evidence="9 10">BK92</strain>
    </source>
</reference>
<dbReference type="OrthoDB" id="9810867at2"/>
<evidence type="ECO:0000256" key="7">
    <source>
        <dbReference type="HAMAP-Rule" id="MF_00227"/>
    </source>
</evidence>
<keyword evidence="3 7" id="KW-0540">Nuclease</keyword>
<organism evidence="9 10">
    <name type="scientific">Sporolactobacillus shoreae</name>
    <dbReference type="NCBI Taxonomy" id="1465501"/>
    <lineage>
        <taxon>Bacteria</taxon>
        <taxon>Bacillati</taxon>
        <taxon>Bacillota</taxon>
        <taxon>Bacilli</taxon>
        <taxon>Bacillales</taxon>
        <taxon>Sporolactobacillaceae</taxon>
        <taxon>Sporolactobacillus</taxon>
    </lineage>
</organism>
<name>A0A4Z0GR48_9BACL</name>
<dbReference type="EC" id="3.1.26.5" evidence="7 8"/>
<comment type="subunit">
    <text evidence="7">Consists of a catalytic RNA component (M1 or rnpB) and a protein subunit.</text>
</comment>
<dbReference type="HAMAP" id="MF_00227">
    <property type="entry name" value="RNase_P"/>
    <property type="match status" value="1"/>
</dbReference>
<dbReference type="SUPFAM" id="SSF54211">
    <property type="entry name" value="Ribosomal protein S5 domain 2-like"/>
    <property type="match status" value="1"/>
</dbReference>
<comment type="caution">
    <text evidence="9">The sequence shown here is derived from an EMBL/GenBank/DDBJ whole genome shotgun (WGS) entry which is preliminary data.</text>
</comment>
<evidence type="ECO:0000256" key="8">
    <source>
        <dbReference type="NCBIfam" id="TIGR00188"/>
    </source>
</evidence>
<dbReference type="GO" id="GO:0042781">
    <property type="term" value="F:3'-tRNA processing endoribonuclease activity"/>
    <property type="evidence" value="ECO:0007669"/>
    <property type="project" value="TreeGrafter"/>
</dbReference>
<accession>A0A4Z0GR48</accession>
<dbReference type="GO" id="GO:0030677">
    <property type="term" value="C:ribonuclease P complex"/>
    <property type="evidence" value="ECO:0007669"/>
    <property type="project" value="TreeGrafter"/>
</dbReference>
<evidence type="ECO:0000313" key="10">
    <source>
        <dbReference type="Proteomes" id="UP000298347"/>
    </source>
</evidence>
<gene>
    <name evidence="7 9" type="primary">rnpA</name>
    <name evidence="9" type="ORF">E4665_07260</name>
</gene>